<gene>
    <name evidence="1" type="ORF">UFOVP58_209</name>
</gene>
<organism evidence="1">
    <name type="scientific">uncultured Caudovirales phage</name>
    <dbReference type="NCBI Taxonomy" id="2100421"/>
    <lineage>
        <taxon>Viruses</taxon>
        <taxon>Duplodnaviria</taxon>
        <taxon>Heunggongvirae</taxon>
        <taxon>Uroviricota</taxon>
        <taxon>Caudoviricetes</taxon>
        <taxon>Peduoviridae</taxon>
        <taxon>Maltschvirus</taxon>
        <taxon>Maltschvirus maltsch</taxon>
    </lineage>
</organism>
<evidence type="ECO:0000313" key="1">
    <source>
        <dbReference type="EMBL" id="CAB4125720.1"/>
    </source>
</evidence>
<reference evidence="1" key="1">
    <citation type="submission" date="2020-04" db="EMBL/GenBank/DDBJ databases">
        <authorList>
            <person name="Chiriac C."/>
            <person name="Salcher M."/>
            <person name="Ghai R."/>
            <person name="Kavagutti S V."/>
        </authorList>
    </citation>
    <scope>NUCLEOTIDE SEQUENCE</scope>
</reference>
<sequence length="73" mass="8160">MKTRIHVNQHVVKSNSKTGANEPVLTVKSYKSNIYAHEVLIHGESKVVYSPDKPLSCGAKVWIETEAEVEILK</sequence>
<dbReference type="EMBL" id="LR796186">
    <property type="protein sequence ID" value="CAB4125720.1"/>
    <property type="molecule type" value="Genomic_DNA"/>
</dbReference>
<protein>
    <submittedName>
        <fullName evidence="1">Uncharacterized protein</fullName>
    </submittedName>
</protein>
<proteinExistence type="predicted"/>
<accession>A0A6J5L036</accession>
<name>A0A6J5L036_9CAUD</name>